<dbReference type="Proteomes" id="UP001234178">
    <property type="component" value="Unassembled WGS sequence"/>
</dbReference>
<accession>A0ABR0AA40</accession>
<reference evidence="1 2" key="1">
    <citation type="journal article" date="2023" name="Nucleic Acids Res.">
        <title>The hologenome of Daphnia magna reveals possible DNA methylation and microbiome-mediated evolution of the host genome.</title>
        <authorList>
            <person name="Chaturvedi A."/>
            <person name="Li X."/>
            <person name="Dhandapani V."/>
            <person name="Marshall H."/>
            <person name="Kissane S."/>
            <person name="Cuenca-Cambronero M."/>
            <person name="Asole G."/>
            <person name="Calvet F."/>
            <person name="Ruiz-Romero M."/>
            <person name="Marangio P."/>
            <person name="Guigo R."/>
            <person name="Rago D."/>
            <person name="Mirbahai L."/>
            <person name="Eastwood N."/>
            <person name="Colbourne J.K."/>
            <person name="Zhou J."/>
            <person name="Mallon E."/>
            <person name="Orsini L."/>
        </authorList>
    </citation>
    <scope>NUCLEOTIDE SEQUENCE [LARGE SCALE GENOMIC DNA]</scope>
    <source>
        <strain evidence="1">LRV0_1</strain>
    </source>
</reference>
<name>A0ABR0AA40_9CRUS</name>
<gene>
    <name evidence="1" type="ORF">OUZ56_007488</name>
</gene>
<evidence type="ECO:0000313" key="1">
    <source>
        <dbReference type="EMBL" id="KAK4022001.1"/>
    </source>
</evidence>
<proteinExistence type="predicted"/>
<sequence>MQTMRSLMNEEQQQKVVDCLEHWRVVAAMNNIQTDTTEKENGGGQISHVSDVRVSFGWLHAWNAYSLRIKNKRDWRNRQLTDYDISLNESKIGLYVGWALIRKNQLRRQDAFSLLSIAAQLLLPMSL</sequence>
<protein>
    <recommendedName>
        <fullName evidence="3">HTH CENPB-type domain-containing protein</fullName>
    </recommendedName>
</protein>
<organism evidence="1 2">
    <name type="scientific">Daphnia magna</name>
    <dbReference type="NCBI Taxonomy" id="35525"/>
    <lineage>
        <taxon>Eukaryota</taxon>
        <taxon>Metazoa</taxon>
        <taxon>Ecdysozoa</taxon>
        <taxon>Arthropoda</taxon>
        <taxon>Crustacea</taxon>
        <taxon>Branchiopoda</taxon>
        <taxon>Diplostraca</taxon>
        <taxon>Cladocera</taxon>
        <taxon>Anomopoda</taxon>
        <taxon>Daphniidae</taxon>
        <taxon>Daphnia</taxon>
    </lineage>
</organism>
<comment type="caution">
    <text evidence="1">The sequence shown here is derived from an EMBL/GenBank/DDBJ whole genome shotgun (WGS) entry which is preliminary data.</text>
</comment>
<evidence type="ECO:0008006" key="3">
    <source>
        <dbReference type="Google" id="ProtNLM"/>
    </source>
</evidence>
<evidence type="ECO:0000313" key="2">
    <source>
        <dbReference type="Proteomes" id="UP001234178"/>
    </source>
</evidence>
<keyword evidence="2" id="KW-1185">Reference proteome</keyword>
<dbReference type="EMBL" id="JAOYFB010000037">
    <property type="protein sequence ID" value="KAK4022001.1"/>
    <property type="molecule type" value="Genomic_DNA"/>
</dbReference>